<dbReference type="Gene3D" id="1.10.150.130">
    <property type="match status" value="1"/>
</dbReference>
<evidence type="ECO:0000256" key="1">
    <source>
        <dbReference type="ARBA" id="ARBA00008857"/>
    </source>
</evidence>
<proteinExistence type="inferred from homology"/>
<dbReference type="SUPFAM" id="SSF56349">
    <property type="entry name" value="DNA breaking-rejoining enzymes"/>
    <property type="match status" value="1"/>
</dbReference>
<dbReference type="Pfam" id="PF00589">
    <property type="entry name" value="Phage_integrase"/>
    <property type="match status" value="1"/>
</dbReference>
<keyword evidence="7" id="KW-1185">Reference proteome</keyword>
<gene>
    <name evidence="6" type="ORF">GBK04_25300</name>
</gene>
<evidence type="ECO:0000256" key="3">
    <source>
        <dbReference type="ARBA" id="ARBA00023172"/>
    </source>
</evidence>
<dbReference type="AlphaFoldDB" id="A0A7C9F8L5"/>
<comment type="caution">
    <text evidence="6">The sequence shown here is derived from an EMBL/GenBank/DDBJ whole genome shotgun (WGS) entry which is preliminary data.</text>
</comment>
<protein>
    <submittedName>
        <fullName evidence="6">Tyrosine-type recombinase/integrase</fullName>
    </submittedName>
</protein>
<dbReference type="Gene3D" id="1.10.443.10">
    <property type="entry name" value="Intergrase catalytic core"/>
    <property type="match status" value="1"/>
</dbReference>
<dbReference type="InterPro" id="IPR013762">
    <property type="entry name" value="Integrase-like_cat_sf"/>
</dbReference>
<organism evidence="6 7">
    <name type="scientific">Salmonirosea aquatica</name>
    <dbReference type="NCBI Taxonomy" id="2654236"/>
    <lineage>
        <taxon>Bacteria</taxon>
        <taxon>Pseudomonadati</taxon>
        <taxon>Bacteroidota</taxon>
        <taxon>Cytophagia</taxon>
        <taxon>Cytophagales</taxon>
        <taxon>Spirosomataceae</taxon>
        <taxon>Salmonirosea</taxon>
    </lineage>
</organism>
<reference evidence="6 7" key="1">
    <citation type="submission" date="2019-10" db="EMBL/GenBank/DDBJ databases">
        <title>Draft Genome Sequence of Cytophagaceae sp. SJW1-29.</title>
        <authorList>
            <person name="Choi A."/>
        </authorList>
    </citation>
    <scope>NUCLEOTIDE SEQUENCE [LARGE SCALE GENOMIC DNA]</scope>
    <source>
        <strain evidence="6 7">SJW1-29</strain>
    </source>
</reference>
<dbReference type="CDD" id="cd01185">
    <property type="entry name" value="INTN1_C_like"/>
    <property type="match status" value="1"/>
</dbReference>
<dbReference type="GO" id="GO:0006310">
    <property type="term" value="P:DNA recombination"/>
    <property type="evidence" value="ECO:0007669"/>
    <property type="project" value="UniProtKB-KW"/>
</dbReference>
<dbReference type="GO" id="GO:0003677">
    <property type="term" value="F:DNA binding"/>
    <property type="evidence" value="ECO:0007669"/>
    <property type="project" value="UniProtKB-KW"/>
</dbReference>
<dbReference type="PROSITE" id="PS51898">
    <property type="entry name" value="TYR_RECOMBINASE"/>
    <property type="match status" value="1"/>
</dbReference>
<evidence type="ECO:0000313" key="7">
    <source>
        <dbReference type="Proteomes" id="UP000479293"/>
    </source>
</evidence>
<dbReference type="InterPro" id="IPR050090">
    <property type="entry name" value="Tyrosine_recombinase_XerCD"/>
</dbReference>
<dbReference type="PANTHER" id="PTHR30349">
    <property type="entry name" value="PHAGE INTEGRASE-RELATED"/>
    <property type="match status" value="1"/>
</dbReference>
<dbReference type="InterPro" id="IPR010998">
    <property type="entry name" value="Integrase_recombinase_N"/>
</dbReference>
<keyword evidence="3" id="KW-0233">DNA recombination</keyword>
<evidence type="ECO:0000313" key="6">
    <source>
        <dbReference type="EMBL" id="MPR36566.1"/>
    </source>
</evidence>
<comment type="similarity">
    <text evidence="1">Belongs to the 'phage' integrase family.</text>
</comment>
<dbReference type="EMBL" id="WHLY01000002">
    <property type="protein sequence ID" value="MPR36566.1"/>
    <property type="molecule type" value="Genomic_DNA"/>
</dbReference>
<evidence type="ECO:0000256" key="2">
    <source>
        <dbReference type="ARBA" id="ARBA00023125"/>
    </source>
</evidence>
<feature type="domain" description="Tyr recombinase" evidence="5">
    <location>
        <begin position="255"/>
        <end position="451"/>
    </location>
</feature>
<feature type="region of interest" description="Disordered" evidence="4">
    <location>
        <begin position="1"/>
        <end position="24"/>
    </location>
</feature>
<accession>A0A7C9F8L5</accession>
<dbReference type="GO" id="GO:0015074">
    <property type="term" value="P:DNA integration"/>
    <property type="evidence" value="ECO:0007669"/>
    <property type="project" value="InterPro"/>
</dbReference>
<dbReference type="InterPro" id="IPR002104">
    <property type="entry name" value="Integrase_catalytic"/>
</dbReference>
<evidence type="ECO:0000259" key="5">
    <source>
        <dbReference type="PROSITE" id="PS51898"/>
    </source>
</evidence>
<dbReference type="PANTHER" id="PTHR30349:SF64">
    <property type="entry name" value="PROPHAGE INTEGRASE INTD-RELATED"/>
    <property type="match status" value="1"/>
</dbReference>
<keyword evidence="2" id="KW-0238">DNA-binding</keyword>
<dbReference type="Pfam" id="PF13102">
    <property type="entry name" value="Phage_int_SAM_5"/>
    <property type="match status" value="1"/>
</dbReference>
<dbReference type="InterPro" id="IPR011010">
    <property type="entry name" value="DNA_brk_join_enz"/>
</dbReference>
<evidence type="ECO:0000256" key="4">
    <source>
        <dbReference type="SAM" id="MobiDB-lite"/>
    </source>
</evidence>
<name>A0A7C9F8L5_9BACT</name>
<sequence>MADAGVRRSGRPGGHCGEAGHPADLDDREHFLRAPEIGMAVSVRTELNSRANADGTHTVLIRYTAQRKPKREATAVHILKKDYNPRASFVKANWVRASCPHAADFNRILRDRIRFIMGVIETMEKTGGVDVAKLQNELTRLDGGGKEQAQGRPCFIAFFRDEIERLSQNQRRYALNYLANYNKLREFAGEKLYFDELTVKFVKDYYAWELKRNGVGTVNKSISRMWGIYNQAVREGVVEKANPFGLLTRKKAAKVNRRRLTFAEIKLLADLQIDPTQKGSMIRDVFLTQFYVHGMRVGDAMLLRVGNFQRAGGRMVLSYKTEKTDAALVGIELSPQAEIIVAPYLDGKRPDQFVFPFLDDDKDYSDAYFLKRQIEAKVAYYNKIIKRLARRAGIEKPEEISSHVARHSFADLARKSGASVYDISKGLRHSSISITEMYLSSFDDRAVNSLNNIYQSKDDEA</sequence>
<dbReference type="Proteomes" id="UP000479293">
    <property type="component" value="Unassembled WGS sequence"/>
</dbReference>
<dbReference type="InterPro" id="IPR025269">
    <property type="entry name" value="SAM-like_dom"/>
</dbReference>